<dbReference type="Pfam" id="PF05843">
    <property type="entry name" value="Suf"/>
    <property type="match status" value="1"/>
</dbReference>
<evidence type="ECO:0000313" key="7">
    <source>
        <dbReference type="EMBL" id="OQR70739.1"/>
    </source>
</evidence>
<dbReference type="SUPFAM" id="SSF48452">
    <property type="entry name" value="TPR-like"/>
    <property type="match status" value="2"/>
</dbReference>
<gene>
    <name evidence="7" type="ORF">BIW11_11432</name>
</gene>
<dbReference type="InterPro" id="IPR003107">
    <property type="entry name" value="HAT"/>
</dbReference>
<evidence type="ECO:0000256" key="5">
    <source>
        <dbReference type="SAM" id="MobiDB-lite"/>
    </source>
</evidence>
<dbReference type="Gene3D" id="1.25.40.1040">
    <property type="match status" value="1"/>
</dbReference>
<dbReference type="AlphaFoldDB" id="A0A1V9XB23"/>
<name>A0A1V9XB23_9ACAR</name>
<dbReference type="Gene3D" id="1.25.40.10">
    <property type="entry name" value="Tetratricopeptide repeat domain"/>
    <property type="match status" value="1"/>
</dbReference>
<sequence>MELVAAPAAIGRMPYQLFDDAVLRHASQMKFGTAINVHAYRMERTLSKFIDFTGSRIPKEEYSSLPQRGQVIPLVRINISKHLLPCKSRFTGWKMMLPLTEVYDNFDDVDRHQDFIPTLGIVMAVNERKKTAIVSTRLSRLRAATKNTALFGIIPKGIGIEKLEDPGVMNIRLLHGKKGSVVRGFLVKRFTTLDKQCTDVRVFLGMDFLWPIWGHFGDSVTAKTPTTICVIRNVALSNICYRLQRLPNLSVIEVRLLEDEFHTKKGVRVSLASDSEEQNDDHPCVHRNQDISNDNEFDSSLGCNEIMFENEAGTNDFNRRPSAIVREEDEGFDWDYDAHPNLNLISKQVSLSTNNNKELSSLSEDVVKHGKSTKKENRRRREDQMRELENKRIERTLRQLGVPQTADQFEHEVMASPDDSSLWVRLMALHLEQLEVEKARHIAKRALKTIHGSEQDKLNVWLAVLNMENLYGSRNSLEGAFSEAIKHNEPLKVYLHLAKIYASSHNTDQARETFTTMLKKFKSYKEVWIEFGLWLFETGQHQEARQLLKKSFASLPEKEHVGVIQRFVSYEFLYGDCEVGKSLMDNLLLCYPKRFDLWNVYIDQLIKLQDFETVRYKFNKLLTVKSTLRKMKSVFKKWLQFEQKYGTSEDVEEVKRKIVDYIERNNGPRLN</sequence>
<feature type="region of interest" description="Disordered" evidence="5">
    <location>
        <begin position="272"/>
        <end position="293"/>
    </location>
</feature>
<comment type="caution">
    <text evidence="7">The sequence shown here is derived from an EMBL/GenBank/DDBJ whole genome shotgun (WGS) entry which is preliminary data.</text>
</comment>
<dbReference type="InterPro" id="IPR008847">
    <property type="entry name" value="Suf"/>
</dbReference>
<dbReference type="OrthoDB" id="412781at2759"/>
<dbReference type="InterPro" id="IPR011990">
    <property type="entry name" value="TPR-like_helical_dom_sf"/>
</dbReference>
<dbReference type="PANTHER" id="PTHR23270:SF10">
    <property type="entry name" value="PROTEIN RRP5 HOMOLOG"/>
    <property type="match status" value="1"/>
</dbReference>
<proteinExistence type="predicted"/>
<dbReference type="EMBL" id="MNPL01016392">
    <property type="protein sequence ID" value="OQR70739.1"/>
    <property type="molecule type" value="Genomic_DNA"/>
</dbReference>
<feature type="domain" description="Suppressor of forked" evidence="6">
    <location>
        <begin position="586"/>
        <end position="664"/>
    </location>
</feature>
<feature type="region of interest" description="Disordered" evidence="5">
    <location>
        <begin position="356"/>
        <end position="384"/>
    </location>
</feature>
<evidence type="ECO:0000259" key="6">
    <source>
        <dbReference type="Pfam" id="PF05843"/>
    </source>
</evidence>
<dbReference type="GO" id="GO:0003723">
    <property type="term" value="F:RNA binding"/>
    <property type="evidence" value="ECO:0007669"/>
    <property type="project" value="TreeGrafter"/>
</dbReference>
<reference evidence="7 8" key="1">
    <citation type="journal article" date="2017" name="Gigascience">
        <title>Draft genome of the honey bee ectoparasitic mite, Tropilaelaps mercedesae, is shaped by the parasitic life history.</title>
        <authorList>
            <person name="Dong X."/>
            <person name="Armstrong S.D."/>
            <person name="Xia D."/>
            <person name="Makepeace B.L."/>
            <person name="Darby A.C."/>
            <person name="Kadowaki T."/>
        </authorList>
    </citation>
    <scope>NUCLEOTIDE SEQUENCE [LARGE SCALE GENOMIC DNA]</scope>
    <source>
        <strain evidence="7">Wuxi-XJTLU</strain>
    </source>
</reference>
<evidence type="ECO:0000256" key="3">
    <source>
        <dbReference type="ARBA" id="ARBA00022737"/>
    </source>
</evidence>
<accession>A0A1V9XB23</accession>
<keyword evidence="8" id="KW-1185">Reference proteome</keyword>
<keyword evidence="4" id="KW-0539">Nucleus</keyword>
<evidence type="ECO:0000256" key="4">
    <source>
        <dbReference type="ARBA" id="ARBA00023242"/>
    </source>
</evidence>
<dbReference type="InParanoid" id="A0A1V9XB23"/>
<organism evidence="7 8">
    <name type="scientific">Tropilaelaps mercedesae</name>
    <dbReference type="NCBI Taxonomy" id="418985"/>
    <lineage>
        <taxon>Eukaryota</taxon>
        <taxon>Metazoa</taxon>
        <taxon>Ecdysozoa</taxon>
        <taxon>Arthropoda</taxon>
        <taxon>Chelicerata</taxon>
        <taxon>Arachnida</taxon>
        <taxon>Acari</taxon>
        <taxon>Parasitiformes</taxon>
        <taxon>Mesostigmata</taxon>
        <taxon>Gamasina</taxon>
        <taxon>Dermanyssoidea</taxon>
        <taxon>Laelapidae</taxon>
        <taxon>Tropilaelaps</taxon>
    </lineage>
</organism>
<evidence type="ECO:0000256" key="2">
    <source>
        <dbReference type="ARBA" id="ARBA00022552"/>
    </source>
</evidence>
<dbReference type="STRING" id="418985.A0A1V9XB23"/>
<keyword evidence="3" id="KW-0677">Repeat</keyword>
<evidence type="ECO:0000313" key="8">
    <source>
        <dbReference type="Proteomes" id="UP000192247"/>
    </source>
</evidence>
<protein>
    <recommendedName>
        <fullName evidence="6">Suppressor of forked domain-containing protein</fullName>
    </recommendedName>
</protein>
<dbReference type="PANTHER" id="PTHR23270">
    <property type="entry name" value="PROGRAMMED CELL DEATH PROTEIN 11 PRE-RRNA PROCESSING PROTEIN RRP5"/>
    <property type="match status" value="1"/>
</dbReference>
<dbReference type="GO" id="GO:0032040">
    <property type="term" value="C:small-subunit processome"/>
    <property type="evidence" value="ECO:0007669"/>
    <property type="project" value="TreeGrafter"/>
</dbReference>
<dbReference type="GO" id="GO:0006364">
    <property type="term" value="P:rRNA processing"/>
    <property type="evidence" value="ECO:0007669"/>
    <property type="project" value="UniProtKB-KW"/>
</dbReference>
<comment type="subcellular location">
    <subcellularLocation>
        <location evidence="1">Nucleus</location>
    </subcellularLocation>
</comment>
<evidence type="ECO:0000256" key="1">
    <source>
        <dbReference type="ARBA" id="ARBA00004123"/>
    </source>
</evidence>
<dbReference type="SMART" id="SM00386">
    <property type="entry name" value="HAT"/>
    <property type="match status" value="5"/>
</dbReference>
<feature type="compositionally biased region" description="Basic and acidic residues" evidence="5">
    <location>
        <begin position="365"/>
        <end position="384"/>
    </location>
</feature>
<feature type="compositionally biased region" description="Basic and acidic residues" evidence="5">
    <location>
        <begin position="280"/>
        <end position="289"/>
    </location>
</feature>
<keyword evidence="2" id="KW-0698">rRNA processing</keyword>
<dbReference type="Proteomes" id="UP000192247">
    <property type="component" value="Unassembled WGS sequence"/>
</dbReference>
<dbReference type="InterPro" id="IPR045209">
    <property type="entry name" value="Rrp5"/>
</dbReference>